<dbReference type="AlphaFoldDB" id="A0A521DAP2"/>
<evidence type="ECO:0000313" key="1">
    <source>
        <dbReference type="EMBL" id="SMO68787.1"/>
    </source>
</evidence>
<name>A0A521DAP2_9BACT</name>
<organism evidence="1 2">
    <name type="scientific">Fodinibius sediminis</name>
    <dbReference type="NCBI Taxonomy" id="1214077"/>
    <lineage>
        <taxon>Bacteria</taxon>
        <taxon>Pseudomonadati</taxon>
        <taxon>Balneolota</taxon>
        <taxon>Balneolia</taxon>
        <taxon>Balneolales</taxon>
        <taxon>Balneolaceae</taxon>
        <taxon>Fodinibius</taxon>
    </lineage>
</organism>
<sequence length="202" mass="23617">MILLTFFSGCQGSEREIVNQQYLESDAYHTFSDKAEQEIRRSRNRERDLFEQLKLIGDCQAPQTLVVPFTIDSLSVSAWALENKYNCFDDRAFTDRLYRLKAAAQTRFGKMNIWWVLRSKQTIYKDHELWLAIFKEKTLHSAELIGIFKENLREQITTTLNVSSVDGKLLIQSKQHRKIIYPFEQNNSVEKSYLIGPQGVID</sequence>
<proteinExistence type="predicted"/>
<reference evidence="1 2" key="1">
    <citation type="submission" date="2017-05" db="EMBL/GenBank/DDBJ databases">
        <authorList>
            <person name="Varghese N."/>
            <person name="Submissions S."/>
        </authorList>
    </citation>
    <scope>NUCLEOTIDE SEQUENCE [LARGE SCALE GENOMIC DNA]</scope>
    <source>
        <strain evidence="1 2">DSM 21194</strain>
    </source>
</reference>
<dbReference type="Proteomes" id="UP000317593">
    <property type="component" value="Unassembled WGS sequence"/>
</dbReference>
<dbReference type="EMBL" id="FXTH01000009">
    <property type="protein sequence ID" value="SMO68787.1"/>
    <property type="molecule type" value="Genomic_DNA"/>
</dbReference>
<evidence type="ECO:0000313" key="2">
    <source>
        <dbReference type="Proteomes" id="UP000317593"/>
    </source>
</evidence>
<gene>
    <name evidence="1" type="ORF">SAMN06265218_10998</name>
</gene>
<protein>
    <submittedName>
        <fullName evidence="1">Uncharacterized protein</fullName>
    </submittedName>
</protein>
<accession>A0A521DAP2</accession>
<keyword evidence="2" id="KW-1185">Reference proteome</keyword>